<keyword evidence="5" id="KW-0449">Lipoprotein</keyword>
<feature type="domain" description="DUF4767" evidence="3">
    <location>
        <begin position="62"/>
        <end position="196"/>
    </location>
</feature>
<gene>
    <name evidence="4" type="ORF">LP667_03660</name>
    <name evidence="5" type="ORF">LPPLD21_01559</name>
</gene>
<accession>A0AAD0TMS3</accession>
<evidence type="ECO:0000256" key="1">
    <source>
        <dbReference type="SAM" id="MobiDB-lite"/>
    </source>
</evidence>
<keyword evidence="2" id="KW-0732">Signal</keyword>
<dbReference type="InterPro" id="IPR031927">
    <property type="entry name" value="DUF4767"/>
</dbReference>
<evidence type="ECO:0000259" key="3">
    <source>
        <dbReference type="Pfam" id="PF15983"/>
    </source>
</evidence>
<evidence type="ECO:0000313" key="6">
    <source>
        <dbReference type="Proteomes" id="UP000236162"/>
    </source>
</evidence>
<protein>
    <submittedName>
        <fullName evidence="4">DUF4767 domain-containing protein</fullName>
    </submittedName>
    <submittedName>
        <fullName evidence="5">Lipoprotein</fullName>
    </submittedName>
</protein>
<dbReference type="Proteomes" id="UP000236162">
    <property type="component" value="Unassembled WGS sequence"/>
</dbReference>
<dbReference type="PROSITE" id="PS51257">
    <property type="entry name" value="PROKAR_LIPOPROTEIN"/>
    <property type="match status" value="1"/>
</dbReference>
<feature type="signal peptide" evidence="2">
    <location>
        <begin position="1"/>
        <end position="21"/>
    </location>
</feature>
<evidence type="ECO:0000313" key="4">
    <source>
        <dbReference type="EMBL" id="AYJ37980.1"/>
    </source>
</evidence>
<feature type="region of interest" description="Disordered" evidence="1">
    <location>
        <begin position="19"/>
        <end position="59"/>
    </location>
</feature>
<feature type="chain" id="PRO_5041947562" evidence="2">
    <location>
        <begin position="22"/>
        <end position="337"/>
    </location>
</feature>
<dbReference type="AlphaFoldDB" id="A0AAD0TMS3"/>
<dbReference type="RefSeq" id="WP_021730202.1">
    <property type="nucleotide sequence ID" value="NZ_AVAI01000025.1"/>
</dbReference>
<evidence type="ECO:0000256" key="2">
    <source>
        <dbReference type="SAM" id="SignalP"/>
    </source>
</evidence>
<reference evidence="5 6" key="1">
    <citation type="submission" date="2017-04" db="EMBL/GenBank/DDBJ databases">
        <title>In vitro and in silico characterization of Lactobacillus paraplantarum D2-1, a starter culture for soymilk fermentation.</title>
        <authorList>
            <person name="Endo A."/>
            <person name="Sasaki F."/>
            <person name="Maeno S."/>
            <person name="Kanesaki Y."/>
            <person name="Kubota E."/>
            <person name="Torres G.A."/>
            <person name="Tomita S."/>
            <person name="Nakagawa J."/>
        </authorList>
    </citation>
    <scope>NUCLEOTIDE SEQUENCE [LARGE SCALE GENOMIC DNA]</scope>
    <source>
        <strain evidence="5 6">D2-1</strain>
    </source>
</reference>
<evidence type="ECO:0000313" key="5">
    <source>
        <dbReference type="EMBL" id="GBF02027.1"/>
    </source>
</evidence>
<dbReference type="Proteomes" id="UP000277896">
    <property type="component" value="Chromosome"/>
</dbReference>
<sequence>MKKVWVGLVLGSLLLAGCSNSSKSSAPKTSQKAMSTKVASKQTTKRGNATSTNESGSQAKATLWNVGKKAALSTFMASWQREMGQTYVGTYDDKAPDHLGFRFPDALRDDSLAGRIKWGSQSVDLKWSKDGEDSSEFQVVAVATGGKANAQYPNTYFFCLHNRRPVVFVTQTTNGDELFIHDTQNSALQAGFAKIITGSRPTTLTDSALNVNMSRDAKANQWPQGYQGTWYYYDKYDHKINSMTQNDTDGLKLSYAAAEGQKWIHIMGAEQTAGAGNFEYVRYHYFDGRQIPVLMNASGAGAWFDNNAYPSAAAANQMRDWQYGDESKTSPAADSLD</sequence>
<reference evidence="4 7" key="2">
    <citation type="submission" date="2018-10" db="EMBL/GenBank/DDBJ databases">
        <title>Genome seuquencing of Lactobacillus species.</title>
        <authorList>
            <person name="Baek C."/>
            <person name="Yi H."/>
        </authorList>
    </citation>
    <scope>NUCLEOTIDE SEQUENCE [LARGE SCALE GENOMIC DNA]</scope>
    <source>
        <strain evidence="4 7">DSM 10667</strain>
    </source>
</reference>
<dbReference type="EMBL" id="CP032744">
    <property type="protein sequence ID" value="AYJ37980.1"/>
    <property type="molecule type" value="Genomic_DNA"/>
</dbReference>
<dbReference type="Pfam" id="PF15983">
    <property type="entry name" value="DUF4767"/>
    <property type="match status" value="1"/>
</dbReference>
<feature type="compositionally biased region" description="Low complexity" evidence="1">
    <location>
        <begin position="19"/>
        <end position="33"/>
    </location>
</feature>
<name>A0AAD0TMS3_9LACO</name>
<feature type="compositionally biased region" description="Polar residues" evidence="1">
    <location>
        <begin position="37"/>
        <end position="59"/>
    </location>
</feature>
<proteinExistence type="predicted"/>
<organism evidence="4 7">
    <name type="scientific">Lactiplantibacillus paraplantarum</name>
    <dbReference type="NCBI Taxonomy" id="60520"/>
    <lineage>
        <taxon>Bacteria</taxon>
        <taxon>Bacillati</taxon>
        <taxon>Bacillota</taxon>
        <taxon>Bacilli</taxon>
        <taxon>Lactobacillales</taxon>
        <taxon>Lactobacillaceae</taxon>
        <taxon>Lactiplantibacillus</taxon>
    </lineage>
</organism>
<dbReference type="EMBL" id="BDOR01000007">
    <property type="protein sequence ID" value="GBF02027.1"/>
    <property type="molecule type" value="Genomic_DNA"/>
</dbReference>
<keyword evidence="6" id="KW-1185">Reference proteome</keyword>
<evidence type="ECO:0000313" key="7">
    <source>
        <dbReference type="Proteomes" id="UP000277896"/>
    </source>
</evidence>